<dbReference type="GO" id="GO:0005634">
    <property type="term" value="C:nucleus"/>
    <property type="evidence" value="ECO:0007669"/>
    <property type="project" value="TreeGrafter"/>
</dbReference>
<accession>K0R076</accession>
<protein>
    <submittedName>
        <fullName evidence="4">Uncharacterized protein</fullName>
    </submittedName>
</protein>
<evidence type="ECO:0000313" key="5">
    <source>
        <dbReference type="Proteomes" id="UP000266841"/>
    </source>
</evidence>
<organism evidence="4 5">
    <name type="scientific">Thalassiosira oceanica</name>
    <name type="common">Marine diatom</name>
    <dbReference type="NCBI Taxonomy" id="159749"/>
    <lineage>
        <taxon>Eukaryota</taxon>
        <taxon>Sar</taxon>
        <taxon>Stramenopiles</taxon>
        <taxon>Ochrophyta</taxon>
        <taxon>Bacillariophyta</taxon>
        <taxon>Coscinodiscophyceae</taxon>
        <taxon>Thalassiosirophycidae</taxon>
        <taxon>Thalassiosirales</taxon>
        <taxon>Thalassiosiraceae</taxon>
        <taxon>Thalassiosira</taxon>
    </lineage>
</organism>
<keyword evidence="2" id="KW-0433">Leucine-rich repeat</keyword>
<dbReference type="GO" id="GO:0031267">
    <property type="term" value="F:small GTPase binding"/>
    <property type="evidence" value="ECO:0007669"/>
    <property type="project" value="TreeGrafter"/>
</dbReference>
<gene>
    <name evidence="4" type="ORF">THAOC_36422</name>
</gene>
<dbReference type="Gene3D" id="3.80.10.10">
    <property type="entry name" value="Ribonuclease Inhibitor"/>
    <property type="match status" value="2"/>
</dbReference>
<comment type="caution">
    <text evidence="4">The sequence shown here is derived from an EMBL/GenBank/DDBJ whole genome shotgun (WGS) entry which is preliminary data.</text>
</comment>
<sequence length="274" mass="30913">MASSKTTDYYVALEATTSIEDITVNLDNQKILRSLRDDDGDLSRLCVCCKEAHEHGDYRPENSEELGWLGHFAKKSTNLEDFALDQAIFENCSKQTVDRFFEDIGRCSHIKRMALIHDMRPHLVQIAHKLAPSMKKNNITHLSLKDCFLGISEANFLFDTLRDMKSLEELSISYDNGDYLLNDVDMAEWIPSLAAACTVMRTLKLSSLGLNINSCTALGALFPRMASLHKLTLHWNSIDDDCVEVLVRGLTECKHLHSLDLDFNLIGDDGLDML</sequence>
<keyword evidence="1" id="KW-0343">GTPase activation</keyword>
<dbReference type="InterPro" id="IPR032675">
    <property type="entry name" value="LRR_dom_sf"/>
</dbReference>
<evidence type="ECO:0000256" key="1">
    <source>
        <dbReference type="ARBA" id="ARBA00022468"/>
    </source>
</evidence>
<dbReference type="GO" id="GO:0006913">
    <property type="term" value="P:nucleocytoplasmic transport"/>
    <property type="evidence" value="ECO:0007669"/>
    <property type="project" value="TreeGrafter"/>
</dbReference>
<reference evidence="4 5" key="1">
    <citation type="journal article" date="2012" name="Genome Biol.">
        <title>Genome and low-iron response of an oceanic diatom adapted to chronic iron limitation.</title>
        <authorList>
            <person name="Lommer M."/>
            <person name="Specht M."/>
            <person name="Roy A.S."/>
            <person name="Kraemer L."/>
            <person name="Andreson R."/>
            <person name="Gutowska M.A."/>
            <person name="Wolf J."/>
            <person name="Bergner S.V."/>
            <person name="Schilhabel M.B."/>
            <person name="Klostermeier U.C."/>
            <person name="Beiko R.G."/>
            <person name="Rosenstiel P."/>
            <person name="Hippler M."/>
            <person name="Laroche J."/>
        </authorList>
    </citation>
    <scope>NUCLEOTIDE SEQUENCE [LARGE SCALE GENOMIC DNA]</scope>
    <source>
        <strain evidence="4 5">CCMP1005</strain>
    </source>
</reference>
<evidence type="ECO:0000313" key="4">
    <source>
        <dbReference type="EMBL" id="EJK44995.1"/>
    </source>
</evidence>
<name>K0R076_THAOC</name>
<dbReference type="SUPFAM" id="SSF52047">
    <property type="entry name" value="RNI-like"/>
    <property type="match status" value="1"/>
</dbReference>
<feature type="non-terminal residue" evidence="4">
    <location>
        <position position="274"/>
    </location>
</feature>
<dbReference type="Proteomes" id="UP000266841">
    <property type="component" value="Unassembled WGS sequence"/>
</dbReference>
<evidence type="ECO:0000256" key="2">
    <source>
        <dbReference type="ARBA" id="ARBA00022614"/>
    </source>
</evidence>
<dbReference type="GO" id="GO:0005829">
    <property type="term" value="C:cytosol"/>
    <property type="evidence" value="ECO:0007669"/>
    <property type="project" value="TreeGrafter"/>
</dbReference>
<dbReference type="PANTHER" id="PTHR24113">
    <property type="entry name" value="RAN GTPASE-ACTIVATING PROTEIN 1"/>
    <property type="match status" value="1"/>
</dbReference>
<proteinExistence type="predicted"/>
<dbReference type="PANTHER" id="PTHR24113:SF12">
    <property type="entry name" value="RAN GTPASE-ACTIVATING PROTEIN 1"/>
    <property type="match status" value="1"/>
</dbReference>
<dbReference type="OrthoDB" id="188902at2759"/>
<keyword evidence="3" id="KW-0677">Repeat</keyword>
<dbReference type="InterPro" id="IPR027038">
    <property type="entry name" value="RanGap"/>
</dbReference>
<dbReference type="GO" id="GO:0048471">
    <property type="term" value="C:perinuclear region of cytoplasm"/>
    <property type="evidence" value="ECO:0007669"/>
    <property type="project" value="TreeGrafter"/>
</dbReference>
<dbReference type="EMBL" id="AGNL01048953">
    <property type="protein sequence ID" value="EJK44995.1"/>
    <property type="molecule type" value="Genomic_DNA"/>
</dbReference>
<keyword evidence="5" id="KW-1185">Reference proteome</keyword>
<dbReference type="GO" id="GO:0005096">
    <property type="term" value="F:GTPase activator activity"/>
    <property type="evidence" value="ECO:0007669"/>
    <property type="project" value="UniProtKB-KW"/>
</dbReference>
<evidence type="ECO:0000256" key="3">
    <source>
        <dbReference type="ARBA" id="ARBA00022737"/>
    </source>
</evidence>
<dbReference type="AlphaFoldDB" id="K0R076"/>